<evidence type="ECO:0000313" key="2">
    <source>
        <dbReference type="Proteomes" id="UP001589833"/>
    </source>
</evidence>
<organism evidence="1 2">
    <name type="scientific">Halalkalibacter alkalisediminis</name>
    <dbReference type="NCBI Taxonomy" id="935616"/>
    <lineage>
        <taxon>Bacteria</taxon>
        <taxon>Bacillati</taxon>
        <taxon>Bacillota</taxon>
        <taxon>Bacilli</taxon>
        <taxon>Bacillales</taxon>
        <taxon>Bacillaceae</taxon>
        <taxon>Halalkalibacter</taxon>
    </lineage>
</organism>
<evidence type="ECO:0000313" key="1">
    <source>
        <dbReference type="EMBL" id="MFC0561328.1"/>
    </source>
</evidence>
<dbReference type="Proteomes" id="UP001589833">
    <property type="component" value="Unassembled WGS sequence"/>
</dbReference>
<keyword evidence="2" id="KW-1185">Reference proteome</keyword>
<protein>
    <submittedName>
        <fullName evidence="1">Uncharacterized protein</fullName>
    </submittedName>
</protein>
<name>A0ABV6NKN8_9BACI</name>
<reference evidence="1 2" key="1">
    <citation type="submission" date="2024-09" db="EMBL/GenBank/DDBJ databases">
        <authorList>
            <person name="Sun Q."/>
            <person name="Mori K."/>
        </authorList>
    </citation>
    <scope>NUCLEOTIDE SEQUENCE [LARGE SCALE GENOMIC DNA]</scope>
    <source>
        <strain evidence="1 2">NCAIM B.02301</strain>
    </source>
</reference>
<accession>A0ABV6NKN8</accession>
<gene>
    <name evidence="1" type="ORF">ACFFH4_20510</name>
</gene>
<proteinExistence type="predicted"/>
<sequence length="68" mass="7962">MIYRKEGSICDTFSQPNERSFASKEVAEEADIAIPTVRKYDQILTRNGYELLKDGDWRIFFNLTSNRL</sequence>
<dbReference type="RefSeq" id="WP_273846649.1">
    <property type="nucleotide sequence ID" value="NZ_JAQQWT010000018.1"/>
</dbReference>
<comment type="caution">
    <text evidence="1">The sequence shown here is derived from an EMBL/GenBank/DDBJ whole genome shotgun (WGS) entry which is preliminary data.</text>
</comment>
<dbReference type="EMBL" id="JBHLTR010000056">
    <property type="protein sequence ID" value="MFC0561328.1"/>
    <property type="molecule type" value="Genomic_DNA"/>
</dbReference>